<dbReference type="EMBL" id="KZ084090">
    <property type="protein sequence ID" value="OSD06552.1"/>
    <property type="molecule type" value="Genomic_DNA"/>
</dbReference>
<feature type="compositionally biased region" description="Basic and acidic residues" evidence="1">
    <location>
        <begin position="1"/>
        <end position="11"/>
    </location>
</feature>
<sequence>MLKYRESEQRALRAVQARATTGRSASLPAVAGTSTAAGAVSRGIAGLRRLHDRVRRSASLPSTSTPVPSSSQSHPTVASPSSAEAGQGGPTPMPSNVSDATVLASDTPTELQRGSAGISNASHAVRVASEGLPQEENLAPCAQDRAAVVRELESYIDEPNIVQNIESSCDLLRYWAVSSP</sequence>
<reference evidence="2 3" key="1">
    <citation type="journal article" date="2015" name="Biotechnol. Biofuels">
        <title>Enhanced degradation of softwood versus hardwood by the white-rot fungus Pycnoporus coccineus.</title>
        <authorList>
            <person name="Couturier M."/>
            <person name="Navarro D."/>
            <person name="Chevret D."/>
            <person name="Henrissat B."/>
            <person name="Piumi F."/>
            <person name="Ruiz-Duenas F.J."/>
            <person name="Martinez A.T."/>
            <person name="Grigoriev I.V."/>
            <person name="Riley R."/>
            <person name="Lipzen A."/>
            <person name="Berrin J.G."/>
            <person name="Master E.R."/>
            <person name="Rosso M.N."/>
        </authorList>
    </citation>
    <scope>NUCLEOTIDE SEQUENCE [LARGE SCALE GENOMIC DNA]</scope>
    <source>
        <strain evidence="2 3">BRFM310</strain>
    </source>
</reference>
<proteinExistence type="predicted"/>
<protein>
    <submittedName>
        <fullName evidence="2">Uncharacterized protein</fullName>
    </submittedName>
</protein>
<accession>A0A1Y2J2Y5</accession>
<feature type="region of interest" description="Disordered" evidence="1">
    <location>
        <begin position="1"/>
        <end position="117"/>
    </location>
</feature>
<evidence type="ECO:0000313" key="2">
    <source>
        <dbReference type="EMBL" id="OSD06552.1"/>
    </source>
</evidence>
<gene>
    <name evidence="2" type="ORF">PYCCODRAFT_946020</name>
</gene>
<evidence type="ECO:0000256" key="1">
    <source>
        <dbReference type="SAM" id="MobiDB-lite"/>
    </source>
</evidence>
<dbReference type="Proteomes" id="UP000193067">
    <property type="component" value="Unassembled WGS sequence"/>
</dbReference>
<feature type="compositionally biased region" description="Low complexity" evidence="1">
    <location>
        <begin position="57"/>
        <end position="76"/>
    </location>
</feature>
<keyword evidence="3" id="KW-1185">Reference proteome</keyword>
<dbReference type="AlphaFoldDB" id="A0A1Y2J2Y5"/>
<evidence type="ECO:0000313" key="3">
    <source>
        <dbReference type="Proteomes" id="UP000193067"/>
    </source>
</evidence>
<name>A0A1Y2J2Y5_TRAC3</name>
<feature type="compositionally biased region" description="Polar residues" evidence="1">
    <location>
        <begin position="94"/>
        <end position="117"/>
    </location>
</feature>
<organism evidence="2 3">
    <name type="scientific">Trametes coccinea (strain BRFM310)</name>
    <name type="common">Pycnoporus coccineus</name>
    <dbReference type="NCBI Taxonomy" id="1353009"/>
    <lineage>
        <taxon>Eukaryota</taxon>
        <taxon>Fungi</taxon>
        <taxon>Dikarya</taxon>
        <taxon>Basidiomycota</taxon>
        <taxon>Agaricomycotina</taxon>
        <taxon>Agaricomycetes</taxon>
        <taxon>Polyporales</taxon>
        <taxon>Polyporaceae</taxon>
        <taxon>Trametes</taxon>
    </lineage>
</organism>
<feature type="compositionally biased region" description="Low complexity" evidence="1">
    <location>
        <begin position="29"/>
        <end position="41"/>
    </location>
</feature>